<dbReference type="EMBL" id="GBXM01084959">
    <property type="protein sequence ID" value="JAH23618.1"/>
    <property type="molecule type" value="Transcribed_RNA"/>
</dbReference>
<organism evidence="1">
    <name type="scientific">Anguilla anguilla</name>
    <name type="common">European freshwater eel</name>
    <name type="synonym">Muraena anguilla</name>
    <dbReference type="NCBI Taxonomy" id="7936"/>
    <lineage>
        <taxon>Eukaryota</taxon>
        <taxon>Metazoa</taxon>
        <taxon>Chordata</taxon>
        <taxon>Craniata</taxon>
        <taxon>Vertebrata</taxon>
        <taxon>Euteleostomi</taxon>
        <taxon>Actinopterygii</taxon>
        <taxon>Neopterygii</taxon>
        <taxon>Teleostei</taxon>
        <taxon>Anguilliformes</taxon>
        <taxon>Anguillidae</taxon>
        <taxon>Anguilla</taxon>
    </lineage>
</organism>
<protein>
    <submittedName>
        <fullName evidence="1">Uncharacterized protein</fullName>
    </submittedName>
</protein>
<accession>A0A0E9R5I7</accession>
<reference evidence="1" key="2">
    <citation type="journal article" date="2015" name="Fish Shellfish Immunol.">
        <title>Early steps in the European eel (Anguilla anguilla)-Vibrio vulnificus interaction in the gills: Role of the RtxA13 toxin.</title>
        <authorList>
            <person name="Callol A."/>
            <person name="Pajuelo D."/>
            <person name="Ebbesson L."/>
            <person name="Teles M."/>
            <person name="MacKenzie S."/>
            <person name="Amaro C."/>
        </authorList>
    </citation>
    <scope>NUCLEOTIDE SEQUENCE</scope>
</reference>
<sequence length="49" mass="5613">MYGPVFFTFPSFLPPKIHEVGEMGLSCNEAVVKIYSLTGNVMFYHQKEK</sequence>
<proteinExistence type="predicted"/>
<reference evidence="1" key="1">
    <citation type="submission" date="2014-11" db="EMBL/GenBank/DDBJ databases">
        <authorList>
            <person name="Amaro Gonzalez C."/>
        </authorList>
    </citation>
    <scope>NUCLEOTIDE SEQUENCE</scope>
</reference>
<name>A0A0E9R5I7_ANGAN</name>
<evidence type="ECO:0000313" key="1">
    <source>
        <dbReference type="EMBL" id="JAH23618.1"/>
    </source>
</evidence>
<dbReference type="AlphaFoldDB" id="A0A0E9R5I7"/>